<dbReference type="AlphaFoldDB" id="A0A8B5Y3U3"/>
<name>A0A8B5Y3U3_9BACI</name>
<accession>A0A8B5Y3U3</accession>
<dbReference type="EMBL" id="VNKI01000001">
    <property type="protein sequence ID" value="TVX83697.1"/>
    <property type="molecule type" value="Genomic_DNA"/>
</dbReference>
<sequence>MTYNQYIDKHGRLIKEHTDENNEIITDYVGVFVKEYTDKNNVSCKKYIDHNGVVLEIRERPEGHKGLWIGQRTFLRELSVRSYLLKQFEPIFTEFDIDKRGLWKEMINANKEFEKSKEEDIELYNKLTKKIEDDENKQS</sequence>
<protein>
    <submittedName>
        <fullName evidence="1">Uncharacterized protein</fullName>
    </submittedName>
</protein>
<comment type="caution">
    <text evidence="1">The sequence shown here is derived from an EMBL/GenBank/DDBJ whole genome shotgun (WGS) entry which is preliminary data.</text>
</comment>
<reference evidence="1 2" key="1">
    <citation type="submission" date="2019-07" db="EMBL/GenBank/DDBJ databases">
        <title>Genome assembly of Bacillus simplex strain GGC-P6A.</title>
        <authorList>
            <person name="Jennings M.E."/>
            <person name="Barton H.A."/>
        </authorList>
    </citation>
    <scope>NUCLEOTIDE SEQUENCE [LARGE SCALE GENOMIC DNA]</scope>
    <source>
        <strain evidence="1 2">GGC-P6A</strain>
    </source>
</reference>
<gene>
    <name evidence="1" type="ORF">FQP34_00105</name>
</gene>
<organism evidence="1 2">
    <name type="scientific">Peribacillus simplex</name>
    <dbReference type="NCBI Taxonomy" id="1478"/>
    <lineage>
        <taxon>Bacteria</taxon>
        <taxon>Bacillati</taxon>
        <taxon>Bacillota</taxon>
        <taxon>Bacilli</taxon>
        <taxon>Bacillales</taxon>
        <taxon>Bacillaceae</taxon>
        <taxon>Peribacillus</taxon>
    </lineage>
</organism>
<dbReference type="Proteomes" id="UP000317770">
    <property type="component" value="Unassembled WGS sequence"/>
</dbReference>
<evidence type="ECO:0000313" key="1">
    <source>
        <dbReference type="EMBL" id="TVX83697.1"/>
    </source>
</evidence>
<dbReference type="RefSeq" id="WP_144476220.1">
    <property type="nucleotide sequence ID" value="NZ_JARMTY010000025.1"/>
</dbReference>
<proteinExistence type="predicted"/>
<evidence type="ECO:0000313" key="2">
    <source>
        <dbReference type="Proteomes" id="UP000317770"/>
    </source>
</evidence>